<sequence>MCCLIIIQYALFGLLFCLEVAGLIAFFYWGFHLDRGLFFKFLFGVGTPVLVAIFWGLYLAPKASYPVTDPMFSILQIMVFSLAAAALHFSGKSILGVTFLITVLLTKFFIFVLEFSRGI</sequence>
<name>A0A3D8PIH3_9BACI</name>
<evidence type="ECO:0008006" key="4">
    <source>
        <dbReference type="Google" id="ProtNLM"/>
    </source>
</evidence>
<dbReference type="AlphaFoldDB" id="A0A3D8PIH3"/>
<evidence type="ECO:0000256" key="1">
    <source>
        <dbReference type="SAM" id="Phobius"/>
    </source>
</evidence>
<organism evidence="2 3">
    <name type="scientific">Oceanobacillus chungangensis</name>
    <dbReference type="NCBI Taxonomy" id="1229152"/>
    <lineage>
        <taxon>Bacteria</taxon>
        <taxon>Bacillati</taxon>
        <taxon>Bacillota</taxon>
        <taxon>Bacilli</taxon>
        <taxon>Bacillales</taxon>
        <taxon>Bacillaceae</taxon>
        <taxon>Oceanobacillus</taxon>
    </lineage>
</organism>
<evidence type="ECO:0000313" key="2">
    <source>
        <dbReference type="EMBL" id="RDW15893.1"/>
    </source>
</evidence>
<dbReference type="EMBL" id="PIOD01000021">
    <property type="protein sequence ID" value="RDW15893.1"/>
    <property type="molecule type" value="Genomic_DNA"/>
</dbReference>
<keyword evidence="1" id="KW-0812">Transmembrane</keyword>
<protein>
    <recommendedName>
        <fullName evidence="4">DUF2568 domain-containing protein</fullName>
    </recommendedName>
</protein>
<reference evidence="3" key="1">
    <citation type="submission" date="2017-11" db="EMBL/GenBank/DDBJ databases">
        <authorList>
            <person name="Zhu W."/>
        </authorList>
    </citation>
    <scope>NUCLEOTIDE SEQUENCE [LARGE SCALE GENOMIC DNA]</scope>
    <source>
        <strain evidence="3">CAU 1051</strain>
    </source>
</reference>
<comment type="caution">
    <text evidence="2">The sequence shown here is derived from an EMBL/GenBank/DDBJ whole genome shotgun (WGS) entry which is preliminary data.</text>
</comment>
<keyword evidence="1" id="KW-1133">Transmembrane helix</keyword>
<feature type="transmembrane region" description="Helical" evidence="1">
    <location>
        <begin position="6"/>
        <end position="30"/>
    </location>
</feature>
<dbReference type="Pfam" id="PF10823">
    <property type="entry name" value="DUF2568"/>
    <property type="match status" value="1"/>
</dbReference>
<dbReference type="InterPro" id="IPR021214">
    <property type="entry name" value="DUF2568"/>
</dbReference>
<dbReference type="OrthoDB" id="4557830at2"/>
<feature type="transmembrane region" description="Helical" evidence="1">
    <location>
        <begin position="94"/>
        <end position="113"/>
    </location>
</feature>
<evidence type="ECO:0000313" key="3">
    <source>
        <dbReference type="Proteomes" id="UP000256520"/>
    </source>
</evidence>
<proteinExistence type="predicted"/>
<keyword evidence="3" id="KW-1185">Reference proteome</keyword>
<keyword evidence="1" id="KW-0472">Membrane</keyword>
<gene>
    <name evidence="2" type="ORF">CWR45_15455</name>
</gene>
<feature type="transmembrane region" description="Helical" evidence="1">
    <location>
        <begin position="70"/>
        <end position="87"/>
    </location>
</feature>
<accession>A0A3D8PIH3</accession>
<feature type="transmembrane region" description="Helical" evidence="1">
    <location>
        <begin position="37"/>
        <end position="58"/>
    </location>
</feature>
<dbReference type="Proteomes" id="UP000256520">
    <property type="component" value="Unassembled WGS sequence"/>
</dbReference>